<accession>A0A1Q2CZ47</accession>
<dbReference type="RefSeq" id="WP_077350703.1">
    <property type="nucleotide sequence ID" value="NZ_CP019607.1"/>
</dbReference>
<dbReference type="STRING" id="399497.BW733_11910"/>
<evidence type="ECO:0000256" key="1">
    <source>
        <dbReference type="SAM" id="MobiDB-lite"/>
    </source>
</evidence>
<dbReference type="AlphaFoldDB" id="A0A1Q2CZ47"/>
<organism evidence="2 3">
    <name type="scientific">Tessaracoccus flavescens</name>
    <dbReference type="NCBI Taxonomy" id="399497"/>
    <lineage>
        <taxon>Bacteria</taxon>
        <taxon>Bacillati</taxon>
        <taxon>Actinomycetota</taxon>
        <taxon>Actinomycetes</taxon>
        <taxon>Propionibacteriales</taxon>
        <taxon>Propionibacteriaceae</taxon>
        <taxon>Tessaracoccus</taxon>
    </lineage>
</organism>
<dbReference type="EMBL" id="CP019607">
    <property type="protein sequence ID" value="AQP51416.1"/>
    <property type="molecule type" value="Genomic_DNA"/>
</dbReference>
<reference evidence="2 3" key="1">
    <citation type="journal article" date="2008" name="Int. J. Syst. Evol. Microbiol.">
        <title>Tessaracoccus flavescens sp. nov., isolated from marine sediment.</title>
        <authorList>
            <person name="Lee D.W."/>
            <person name="Lee S.D."/>
        </authorList>
    </citation>
    <scope>NUCLEOTIDE SEQUENCE [LARGE SCALE GENOMIC DNA]</scope>
    <source>
        <strain evidence="2 3">SST-39T</strain>
    </source>
</reference>
<sequence length="60" mass="6521">MSSEQTGPEVNEADLAEQRAGIDSNEEREPADGSAPPLVDEADWLEQQIDAPLEDDGPER</sequence>
<keyword evidence="3" id="KW-1185">Reference proteome</keyword>
<name>A0A1Q2CZ47_9ACTN</name>
<evidence type="ECO:0000313" key="3">
    <source>
        <dbReference type="Proteomes" id="UP000188235"/>
    </source>
</evidence>
<dbReference type="KEGG" id="tfa:BW733_11910"/>
<dbReference type="OrthoDB" id="4991429at2"/>
<feature type="region of interest" description="Disordered" evidence="1">
    <location>
        <begin position="1"/>
        <end position="60"/>
    </location>
</feature>
<proteinExistence type="predicted"/>
<protein>
    <submittedName>
        <fullName evidence="2">Uncharacterized protein</fullName>
    </submittedName>
</protein>
<gene>
    <name evidence="2" type="ORF">BW733_11910</name>
</gene>
<dbReference type="Proteomes" id="UP000188235">
    <property type="component" value="Chromosome"/>
</dbReference>
<evidence type="ECO:0000313" key="2">
    <source>
        <dbReference type="EMBL" id="AQP51416.1"/>
    </source>
</evidence>